<sequence length="483" mass="54717">MDFDNDNLLDQFLQQSHDAQIDGSFGLRLSNSHTPVPMSIPGSHGELDLDSRFGISASMSHASNTSKYGVNDNSEPVSTFRNVNSQHNVHLPQSRQQSITGRQVETGGVPASFMDEYISPTTMLDSDQTPKQDVDHINLDETTRNLFDEPMFREHFQGSQVTDDLVSNFTDDLVSSLGSSINSEMMTPVSSYQPQRLNSFDSHSFNQMSSSLRSPSASYRGASQLSSSLRSSRGSQQLPTSNSLTSTPKDMISSSLTQDEKIRRRREFHNAVERRRRELIKAKIKELGTLVPPSLLHFDEFGKKVKPNKGTILKRTTEYMDCLRQVLEIQDTKKEELSRKINELERRKAELANTTLLQPEIYSKPANNYQNISRHPSSVPHSIPTEHYQESPQIQHHQIPLQQPLPKNEYIRDEDDYPERIIDSRAYPVLGNGTRHGASPPNAVHDDLQQFLSGTLMETEDNNRLMFNGRTENTVDLLLDFEE</sequence>
<keyword evidence="3" id="KW-0238">DNA-binding</keyword>
<keyword evidence="2" id="KW-0805">Transcription regulation</keyword>
<dbReference type="FunFam" id="4.10.280.10:FF:000105">
    <property type="entry name" value="Rtg3p"/>
    <property type="match status" value="1"/>
</dbReference>
<dbReference type="InterPro" id="IPR011598">
    <property type="entry name" value="bHLH_dom"/>
</dbReference>
<evidence type="ECO:0000256" key="6">
    <source>
        <dbReference type="SAM" id="Coils"/>
    </source>
</evidence>
<dbReference type="PANTHER" id="PTHR45776:SF2">
    <property type="entry name" value="MIP04163P"/>
    <property type="match status" value="1"/>
</dbReference>
<dbReference type="GO" id="GO:0000978">
    <property type="term" value="F:RNA polymerase II cis-regulatory region sequence-specific DNA binding"/>
    <property type="evidence" value="ECO:0007669"/>
    <property type="project" value="TreeGrafter"/>
</dbReference>
<dbReference type="GO" id="GO:0000981">
    <property type="term" value="F:DNA-binding transcription factor activity, RNA polymerase II-specific"/>
    <property type="evidence" value="ECO:0007669"/>
    <property type="project" value="TreeGrafter"/>
</dbReference>
<proteinExistence type="predicted"/>
<keyword evidence="10" id="KW-1185">Reference proteome</keyword>
<organism evidence="9 10">
    <name type="scientific">Kluyveromyces dobzhanskii CBS 2104</name>
    <dbReference type="NCBI Taxonomy" id="1427455"/>
    <lineage>
        <taxon>Eukaryota</taxon>
        <taxon>Fungi</taxon>
        <taxon>Dikarya</taxon>
        <taxon>Ascomycota</taxon>
        <taxon>Saccharomycotina</taxon>
        <taxon>Saccharomycetes</taxon>
        <taxon>Saccharomycetales</taxon>
        <taxon>Saccharomycetaceae</taxon>
        <taxon>Kluyveromyces</taxon>
    </lineage>
</organism>
<feature type="region of interest" description="Disordered" evidence="7">
    <location>
        <begin position="194"/>
        <end position="262"/>
    </location>
</feature>
<dbReference type="GO" id="GO:0005634">
    <property type="term" value="C:nucleus"/>
    <property type="evidence" value="ECO:0007669"/>
    <property type="project" value="UniProtKB-SubCell"/>
</dbReference>
<feature type="compositionally biased region" description="Polar residues" evidence="7">
    <location>
        <begin position="194"/>
        <end position="208"/>
    </location>
</feature>
<comment type="caution">
    <text evidence="9">The sequence shown here is derived from an EMBL/GenBank/DDBJ whole genome shotgun (WGS) entry which is preliminary data.</text>
</comment>
<dbReference type="OrthoDB" id="690068at2759"/>
<feature type="coiled-coil region" evidence="6">
    <location>
        <begin position="320"/>
        <end position="354"/>
    </location>
</feature>
<feature type="compositionally biased region" description="Polar residues" evidence="7">
    <location>
        <begin position="239"/>
        <end position="257"/>
    </location>
</feature>
<evidence type="ECO:0000256" key="5">
    <source>
        <dbReference type="ARBA" id="ARBA00023242"/>
    </source>
</evidence>
<dbReference type="SUPFAM" id="SSF47459">
    <property type="entry name" value="HLH, helix-loop-helix DNA-binding domain"/>
    <property type="match status" value="1"/>
</dbReference>
<evidence type="ECO:0000256" key="7">
    <source>
        <dbReference type="SAM" id="MobiDB-lite"/>
    </source>
</evidence>
<keyword evidence="4" id="KW-0804">Transcription</keyword>
<keyword evidence="5" id="KW-0539">Nucleus</keyword>
<dbReference type="SMART" id="SM00353">
    <property type="entry name" value="HLH"/>
    <property type="match status" value="1"/>
</dbReference>
<evidence type="ECO:0000256" key="4">
    <source>
        <dbReference type="ARBA" id="ARBA00023163"/>
    </source>
</evidence>
<dbReference type="Pfam" id="PF00010">
    <property type="entry name" value="HLH"/>
    <property type="match status" value="1"/>
</dbReference>
<comment type="subcellular location">
    <subcellularLocation>
        <location evidence="1">Nucleus</location>
    </subcellularLocation>
</comment>
<feature type="domain" description="BHLH" evidence="8">
    <location>
        <begin position="264"/>
        <end position="323"/>
    </location>
</feature>
<dbReference type="EMBL" id="CCBQ010000037">
    <property type="protein sequence ID" value="CDO94382.1"/>
    <property type="molecule type" value="Genomic_DNA"/>
</dbReference>
<dbReference type="AlphaFoldDB" id="A0A0A8L8D6"/>
<evidence type="ECO:0000313" key="9">
    <source>
        <dbReference type="EMBL" id="CDO94382.1"/>
    </source>
</evidence>
<dbReference type="PANTHER" id="PTHR45776">
    <property type="entry name" value="MIP04163P"/>
    <property type="match status" value="1"/>
</dbReference>
<evidence type="ECO:0000256" key="2">
    <source>
        <dbReference type="ARBA" id="ARBA00023015"/>
    </source>
</evidence>
<evidence type="ECO:0000259" key="8">
    <source>
        <dbReference type="PROSITE" id="PS50888"/>
    </source>
</evidence>
<evidence type="ECO:0000313" key="10">
    <source>
        <dbReference type="Proteomes" id="UP000031516"/>
    </source>
</evidence>
<dbReference type="Proteomes" id="UP000031516">
    <property type="component" value="Unassembled WGS sequence"/>
</dbReference>
<dbReference type="GO" id="GO:0046983">
    <property type="term" value="F:protein dimerization activity"/>
    <property type="evidence" value="ECO:0007669"/>
    <property type="project" value="InterPro"/>
</dbReference>
<dbReference type="PROSITE" id="PS50888">
    <property type="entry name" value="BHLH"/>
    <property type="match status" value="1"/>
</dbReference>
<dbReference type="InterPro" id="IPR036638">
    <property type="entry name" value="HLH_DNA-bd_sf"/>
</dbReference>
<gene>
    <name evidence="9" type="ORF">KLDO_g2649</name>
</gene>
<dbReference type="CDD" id="cd11387">
    <property type="entry name" value="bHLHzip_USF_MITF"/>
    <property type="match status" value="1"/>
</dbReference>
<evidence type="ECO:0000256" key="1">
    <source>
        <dbReference type="ARBA" id="ARBA00004123"/>
    </source>
</evidence>
<name>A0A0A8L8D6_9SACH</name>
<reference evidence="9 10" key="1">
    <citation type="submission" date="2014-03" db="EMBL/GenBank/DDBJ databases">
        <title>The genome of Kluyveromyces dobzhanskii.</title>
        <authorList>
            <person name="Nystedt B."/>
            <person name="Astrom S."/>
        </authorList>
    </citation>
    <scope>NUCLEOTIDE SEQUENCE [LARGE SCALE GENOMIC DNA]</scope>
    <source>
        <strain evidence="9 10">CBS 2104</strain>
    </source>
</reference>
<keyword evidence="6" id="KW-0175">Coiled coil</keyword>
<feature type="compositionally biased region" description="Low complexity" evidence="7">
    <location>
        <begin position="209"/>
        <end position="238"/>
    </location>
</feature>
<accession>A0A0A8L8D6</accession>
<protein>
    <submittedName>
        <fullName evidence="9">WGS project CCBQ000000000 data, contig 00106</fullName>
    </submittedName>
</protein>
<dbReference type="Gene3D" id="4.10.280.10">
    <property type="entry name" value="Helix-loop-helix DNA-binding domain"/>
    <property type="match status" value="1"/>
</dbReference>
<evidence type="ECO:0000256" key="3">
    <source>
        <dbReference type="ARBA" id="ARBA00023125"/>
    </source>
</evidence>